<evidence type="ECO:0000313" key="1">
    <source>
        <dbReference type="EMBL" id="KVV57947.1"/>
    </source>
</evidence>
<evidence type="ECO:0000313" key="2">
    <source>
        <dbReference type="Proteomes" id="UP000062317"/>
    </source>
</evidence>
<sequence length="63" mass="6967">MSTPFVFGHGDAPIAEMIDDVVRVDYLESLNVGQIVDLCWCALDHHGGVLRRAIDARIVEAMQ</sequence>
<reference evidence="1 2" key="1">
    <citation type="submission" date="2015-11" db="EMBL/GenBank/DDBJ databases">
        <title>Expanding the genomic diversity of Burkholderia species for the development of highly accurate diagnostics.</title>
        <authorList>
            <person name="Sahl J."/>
            <person name="Keim P."/>
            <person name="Wagner D."/>
        </authorList>
    </citation>
    <scope>NUCLEOTIDE SEQUENCE [LARGE SCALE GENOMIC DNA]</scope>
    <source>
        <strain evidence="1 2">MSMB1301WGS</strain>
    </source>
</reference>
<dbReference type="RefSeq" id="WP_060103049.1">
    <property type="nucleotide sequence ID" value="NZ_LPEQ01000009.1"/>
</dbReference>
<dbReference type="AlphaFoldDB" id="A0A105W1P7"/>
<comment type="caution">
    <text evidence="1">The sequence shown here is derived from an EMBL/GenBank/DDBJ whole genome shotgun (WGS) entry which is preliminary data.</text>
</comment>
<dbReference type="EMBL" id="LPEQ01000009">
    <property type="protein sequence ID" value="KVV57947.1"/>
    <property type="molecule type" value="Genomic_DNA"/>
</dbReference>
<gene>
    <name evidence="1" type="ORF">WT27_23750</name>
</gene>
<accession>A0A105W1P7</accession>
<organism evidence="1 2">
    <name type="scientific">Burkholderia territorii</name>
    <dbReference type="NCBI Taxonomy" id="1503055"/>
    <lineage>
        <taxon>Bacteria</taxon>
        <taxon>Pseudomonadati</taxon>
        <taxon>Pseudomonadota</taxon>
        <taxon>Betaproteobacteria</taxon>
        <taxon>Burkholderiales</taxon>
        <taxon>Burkholderiaceae</taxon>
        <taxon>Burkholderia</taxon>
        <taxon>Burkholderia cepacia complex</taxon>
    </lineage>
</organism>
<keyword evidence="2" id="KW-1185">Reference proteome</keyword>
<name>A0A105W1P7_9BURK</name>
<protein>
    <submittedName>
        <fullName evidence="1">Uncharacterized protein</fullName>
    </submittedName>
</protein>
<dbReference type="Proteomes" id="UP000062317">
    <property type="component" value="Unassembled WGS sequence"/>
</dbReference>
<proteinExistence type="predicted"/>